<dbReference type="GO" id="GO:0009697">
    <property type="term" value="P:salicylic acid biosynthetic process"/>
    <property type="evidence" value="ECO:0007669"/>
    <property type="project" value="TreeGrafter"/>
</dbReference>
<protein>
    <submittedName>
        <fullName evidence="3">Chorismate mutase</fullName>
    </submittedName>
</protein>
<evidence type="ECO:0000313" key="3">
    <source>
        <dbReference type="EMBL" id="QIG42270.1"/>
    </source>
</evidence>
<dbReference type="Proteomes" id="UP000502996">
    <property type="component" value="Chromosome"/>
</dbReference>
<reference evidence="3 4" key="1">
    <citation type="submission" date="2020-02" db="EMBL/GenBank/DDBJ databases">
        <title>Full genome sequence of Nocardioides sp. R-3366.</title>
        <authorList>
            <person name="Im W.-T."/>
        </authorList>
    </citation>
    <scope>NUCLEOTIDE SEQUENCE [LARGE SCALE GENOMIC DNA]</scope>
    <source>
        <strain evidence="3 4">R-3366</strain>
    </source>
</reference>
<dbReference type="InterPro" id="IPR051331">
    <property type="entry name" value="Chorismate_mutase-related"/>
</dbReference>
<sequence>MSGLEEIRSGIDAVDVHLVALLAEREQLVRRAGRLKGDPAAVPAPDRVEQVVAKARALAAEHGADADVVERTYRAMITAFIDLELTETDRG</sequence>
<dbReference type="RefSeq" id="WP_165229464.1">
    <property type="nucleotide sequence ID" value="NZ_CP049257.1"/>
</dbReference>
<dbReference type="SUPFAM" id="SSF48600">
    <property type="entry name" value="Chorismate mutase II"/>
    <property type="match status" value="1"/>
</dbReference>
<dbReference type="AlphaFoldDB" id="A0A6G6WB58"/>
<dbReference type="KEGG" id="nano:G5V58_05375"/>
<dbReference type="InterPro" id="IPR036979">
    <property type="entry name" value="CM_dom_sf"/>
</dbReference>
<evidence type="ECO:0000259" key="2">
    <source>
        <dbReference type="PROSITE" id="PS51168"/>
    </source>
</evidence>
<dbReference type="SMART" id="SM00830">
    <property type="entry name" value="CM_2"/>
    <property type="match status" value="1"/>
</dbReference>
<dbReference type="GO" id="GO:0004106">
    <property type="term" value="F:chorismate mutase activity"/>
    <property type="evidence" value="ECO:0007669"/>
    <property type="project" value="InterPro"/>
</dbReference>
<dbReference type="GO" id="GO:0046417">
    <property type="term" value="P:chorismate metabolic process"/>
    <property type="evidence" value="ECO:0007669"/>
    <property type="project" value="InterPro"/>
</dbReference>
<name>A0A6G6WB58_9ACTN</name>
<dbReference type="PANTHER" id="PTHR38041:SF1">
    <property type="entry name" value="CHORISMATE MUTASE"/>
    <property type="match status" value="1"/>
</dbReference>
<evidence type="ECO:0000313" key="4">
    <source>
        <dbReference type="Proteomes" id="UP000502996"/>
    </source>
</evidence>
<dbReference type="Pfam" id="PF01817">
    <property type="entry name" value="CM_2"/>
    <property type="match status" value="1"/>
</dbReference>
<feature type="domain" description="Chorismate mutase" evidence="2">
    <location>
        <begin position="1"/>
        <end position="88"/>
    </location>
</feature>
<dbReference type="InterPro" id="IPR002701">
    <property type="entry name" value="CM_II_prokaryot"/>
</dbReference>
<organism evidence="3 4">
    <name type="scientific">Nocardioides anomalus</name>
    <dbReference type="NCBI Taxonomy" id="2712223"/>
    <lineage>
        <taxon>Bacteria</taxon>
        <taxon>Bacillati</taxon>
        <taxon>Actinomycetota</taxon>
        <taxon>Actinomycetes</taxon>
        <taxon>Propionibacteriales</taxon>
        <taxon>Nocardioidaceae</taxon>
        <taxon>Nocardioides</taxon>
    </lineage>
</organism>
<evidence type="ECO:0000256" key="1">
    <source>
        <dbReference type="ARBA" id="ARBA00023235"/>
    </source>
</evidence>
<accession>A0A6G6WB58</accession>
<keyword evidence="1" id="KW-0413">Isomerase</keyword>
<dbReference type="EMBL" id="CP049257">
    <property type="protein sequence ID" value="QIG42270.1"/>
    <property type="molecule type" value="Genomic_DNA"/>
</dbReference>
<keyword evidence="4" id="KW-1185">Reference proteome</keyword>
<dbReference type="InterPro" id="IPR036263">
    <property type="entry name" value="Chorismate_II_sf"/>
</dbReference>
<dbReference type="Gene3D" id="1.20.59.10">
    <property type="entry name" value="Chorismate mutase"/>
    <property type="match status" value="1"/>
</dbReference>
<gene>
    <name evidence="3" type="ORF">G5V58_05375</name>
</gene>
<dbReference type="PROSITE" id="PS51168">
    <property type="entry name" value="CHORISMATE_MUT_2"/>
    <property type="match status" value="1"/>
</dbReference>
<proteinExistence type="predicted"/>
<dbReference type="PANTHER" id="PTHR38041">
    <property type="entry name" value="CHORISMATE MUTASE"/>
    <property type="match status" value="1"/>
</dbReference>